<dbReference type="AlphaFoldDB" id="A0A9P8LFE0"/>
<sequence>IVAVHGLGADPETTWVETDAKDIELFDADAAGGIAWLSHPKMLPAVVPGARIWTFNYDSGLLQGFLA</sequence>
<proteinExistence type="predicted"/>
<evidence type="ECO:0000313" key="1">
    <source>
        <dbReference type="EMBL" id="KAH0563085.1"/>
    </source>
</evidence>
<gene>
    <name evidence="1" type="ORF">GP486_002353</name>
</gene>
<dbReference type="EMBL" id="JAGHQM010000256">
    <property type="protein sequence ID" value="KAH0563085.1"/>
    <property type="molecule type" value="Genomic_DNA"/>
</dbReference>
<evidence type="ECO:0000313" key="2">
    <source>
        <dbReference type="Proteomes" id="UP000750711"/>
    </source>
</evidence>
<reference evidence="1" key="1">
    <citation type="submission" date="2021-03" db="EMBL/GenBank/DDBJ databases">
        <title>Comparative genomics and phylogenomic investigation of the class Geoglossomycetes provide insights into ecological specialization and systematics.</title>
        <authorList>
            <person name="Melie T."/>
            <person name="Pirro S."/>
            <person name="Miller A.N."/>
            <person name="Quandt A."/>
        </authorList>
    </citation>
    <scope>NUCLEOTIDE SEQUENCE</scope>
    <source>
        <strain evidence="1">CAQ_001_2017</strain>
    </source>
</reference>
<accession>A0A9P8LFE0</accession>
<dbReference type="Proteomes" id="UP000750711">
    <property type="component" value="Unassembled WGS sequence"/>
</dbReference>
<organism evidence="1 2">
    <name type="scientific">Trichoglossum hirsutum</name>
    <dbReference type="NCBI Taxonomy" id="265104"/>
    <lineage>
        <taxon>Eukaryota</taxon>
        <taxon>Fungi</taxon>
        <taxon>Dikarya</taxon>
        <taxon>Ascomycota</taxon>
        <taxon>Pezizomycotina</taxon>
        <taxon>Geoglossomycetes</taxon>
        <taxon>Geoglossales</taxon>
        <taxon>Geoglossaceae</taxon>
        <taxon>Trichoglossum</taxon>
    </lineage>
</organism>
<keyword evidence="2" id="KW-1185">Reference proteome</keyword>
<comment type="caution">
    <text evidence="1">The sequence shown here is derived from an EMBL/GenBank/DDBJ whole genome shotgun (WGS) entry which is preliminary data.</text>
</comment>
<protein>
    <submittedName>
        <fullName evidence="1">Uncharacterized protein</fullName>
    </submittedName>
</protein>
<feature type="non-terminal residue" evidence="1">
    <location>
        <position position="1"/>
    </location>
</feature>
<name>A0A9P8LFE0_9PEZI</name>